<evidence type="ECO:0000313" key="2">
    <source>
        <dbReference type="Proteomes" id="UP000481153"/>
    </source>
</evidence>
<gene>
    <name evidence="1" type="ORF">Ae201684_005285</name>
</gene>
<evidence type="ECO:0000313" key="1">
    <source>
        <dbReference type="EMBL" id="KAF0739106.1"/>
    </source>
</evidence>
<sequence length="164" mass="18308">MVGHFPFDRVEGSRHLSPIYPRKSAMDSRLFVLLHAIVLAALVSARDSITWPTLSEANYTASEPLYHQVNCEPVEQAMTPVCGDKDERLYHAYVCEKQCIDAVKQLLRRKDDTHALCLTEWKAIDRVQSVECTGELAAFMPSTNSVTTIASAILSIFVLFSCTS</sequence>
<dbReference type="VEuPathDB" id="FungiDB:AeMF1_010973"/>
<dbReference type="AlphaFoldDB" id="A0A6G0XGC2"/>
<keyword evidence="2" id="KW-1185">Reference proteome</keyword>
<protein>
    <submittedName>
        <fullName evidence="1">Uncharacterized protein</fullName>
    </submittedName>
</protein>
<organism evidence="1 2">
    <name type="scientific">Aphanomyces euteiches</name>
    <dbReference type="NCBI Taxonomy" id="100861"/>
    <lineage>
        <taxon>Eukaryota</taxon>
        <taxon>Sar</taxon>
        <taxon>Stramenopiles</taxon>
        <taxon>Oomycota</taxon>
        <taxon>Saprolegniomycetes</taxon>
        <taxon>Saprolegniales</taxon>
        <taxon>Verrucalvaceae</taxon>
        <taxon>Aphanomyces</taxon>
    </lineage>
</organism>
<name>A0A6G0XGC2_9STRA</name>
<dbReference type="EMBL" id="VJMJ01000067">
    <property type="protein sequence ID" value="KAF0739106.1"/>
    <property type="molecule type" value="Genomic_DNA"/>
</dbReference>
<accession>A0A6G0XGC2</accession>
<reference evidence="1 2" key="1">
    <citation type="submission" date="2019-07" db="EMBL/GenBank/DDBJ databases">
        <title>Genomics analysis of Aphanomyces spp. identifies a new class of oomycete effector associated with host adaptation.</title>
        <authorList>
            <person name="Gaulin E."/>
        </authorList>
    </citation>
    <scope>NUCLEOTIDE SEQUENCE [LARGE SCALE GENOMIC DNA]</scope>
    <source>
        <strain evidence="1 2">ATCC 201684</strain>
    </source>
</reference>
<comment type="caution">
    <text evidence="1">The sequence shown here is derived from an EMBL/GenBank/DDBJ whole genome shotgun (WGS) entry which is preliminary data.</text>
</comment>
<proteinExistence type="predicted"/>
<dbReference type="Proteomes" id="UP000481153">
    <property type="component" value="Unassembled WGS sequence"/>
</dbReference>